<dbReference type="SUPFAM" id="SSF51069">
    <property type="entry name" value="Carbonic anhydrase"/>
    <property type="match status" value="1"/>
</dbReference>
<dbReference type="OrthoDB" id="429145at2759"/>
<organism evidence="12 13">
    <name type="scientific">Mytilus edulis</name>
    <name type="common">Blue mussel</name>
    <dbReference type="NCBI Taxonomy" id="6550"/>
    <lineage>
        <taxon>Eukaryota</taxon>
        <taxon>Metazoa</taxon>
        <taxon>Spiralia</taxon>
        <taxon>Lophotrochozoa</taxon>
        <taxon>Mollusca</taxon>
        <taxon>Bivalvia</taxon>
        <taxon>Autobranchia</taxon>
        <taxon>Pteriomorphia</taxon>
        <taxon>Mytilida</taxon>
        <taxon>Mytiloidea</taxon>
        <taxon>Mytilidae</taxon>
        <taxon>Mytilinae</taxon>
        <taxon>Mytilus</taxon>
    </lineage>
</organism>
<dbReference type="PROSITE" id="PS51144">
    <property type="entry name" value="ALPHA_CA_2"/>
    <property type="match status" value="1"/>
</dbReference>
<comment type="catalytic activity">
    <reaction evidence="9 10">
        <text>hydrogencarbonate + H(+) = CO2 + H2O</text>
        <dbReference type="Rhea" id="RHEA:10748"/>
        <dbReference type="ChEBI" id="CHEBI:15377"/>
        <dbReference type="ChEBI" id="CHEBI:15378"/>
        <dbReference type="ChEBI" id="CHEBI:16526"/>
        <dbReference type="ChEBI" id="CHEBI:17544"/>
        <dbReference type="EC" id="4.2.1.1"/>
    </reaction>
</comment>
<dbReference type="Proteomes" id="UP000683360">
    <property type="component" value="Unassembled WGS sequence"/>
</dbReference>
<keyword evidence="5" id="KW-0964">Secreted</keyword>
<keyword evidence="13" id="KW-1185">Reference proteome</keyword>
<comment type="cofactor">
    <cofactor evidence="10">
        <name>Zn(2+)</name>
        <dbReference type="ChEBI" id="CHEBI:29105"/>
    </cofactor>
</comment>
<dbReference type="InterPro" id="IPR036398">
    <property type="entry name" value="CA_dom_sf"/>
</dbReference>
<gene>
    <name evidence="12" type="ORF">MEDL_11216</name>
</gene>
<keyword evidence="7 10" id="KW-0862">Zinc</keyword>
<comment type="caution">
    <text evidence="12">The sequence shown here is derived from an EMBL/GenBank/DDBJ whole genome shotgun (WGS) entry which is preliminary data.</text>
</comment>
<dbReference type="Pfam" id="PF00194">
    <property type="entry name" value="Carb_anhydrase"/>
    <property type="match status" value="1"/>
</dbReference>
<dbReference type="EMBL" id="CAJPWZ010000555">
    <property type="protein sequence ID" value="CAG2196333.1"/>
    <property type="molecule type" value="Genomic_DNA"/>
</dbReference>
<dbReference type="InterPro" id="IPR023561">
    <property type="entry name" value="Carbonic_anhydrase_a-class"/>
</dbReference>
<dbReference type="SMART" id="SM01057">
    <property type="entry name" value="Carb_anhydrase"/>
    <property type="match status" value="1"/>
</dbReference>
<dbReference type="GO" id="GO:0005576">
    <property type="term" value="C:extracellular region"/>
    <property type="evidence" value="ECO:0007669"/>
    <property type="project" value="UniProtKB-SubCell"/>
</dbReference>
<keyword evidence="10" id="KW-0732">Signal</keyword>
<reference evidence="12" key="1">
    <citation type="submission" date="2021-03" db="EMBL/GenBank/DDBJ databases">
        <authorList>
            <person name="Bekaert M."/>
        </authorList>
    </citation>
    <scope>NUCLEOTIDE SEQUENCE</scope>
</reference>
<comment type="function">
    <text evidence="1 10">Reversible hydration of carbon dioxide.</text>
</comment>
<sequence>MELSTFATCIIVLVACGAVHDWGYHLGIELDPEHWNNKFPICDGEQQSPIDIKTDNVKFDPRLRKFNFTDLKSHRDVKVIIQNNGHTVQVDMEDHTIKVTGGGLPGTYIVDQFHFHWGSDDTRGSEHEINGKHFAMEMHIVIHSDRFSDLNKAMSSTRGLAVLGFLVDLNKFRALGKTHATMDLINNFKMPQPLNHRVVTTNCIEPIPSDCGVGWKTGIQRRRCLNLFKKYIKDILSILRPITKPILRPIIKPILRPIYQNHDNDDD</sequence>
<evidence type="ECO:0000256" key="6">
    <source>
        <dbReference type="ARBA" id="ARBA00022723"/>
    </source>
</evidence>
<evidence type="ECO:0000256" key="5">
    <source>
        <dbReference type="ARBA" id="ARBA00022525"/>
    </source>
</evidence>
<keyword evidence="6 10" id="KW-0479">Metal-binding</keyword>
<dbReference type="InterPro" id="IPR001148">
    <property type="entry name" value="CA_dom"/>
</dbReference>
<evidence type="ECO:0000256" key="9">
    <source>
        <dbReference type="ARBA" id="ARBA00048348"/>
    </source>
</evidence>
<feature type="signal peptide" evidence="10">
    <location>
        <begin position="1"/>
        <end position="17"/>
    </location>
</feature>
<feature type="domain" description="Alpha-carbonic anhydrase" evidence="11">
    <location>
        <begin position="20"/>
        <end position="267"/>
    </location>
</feature>
<dbReference type="CDD" id="cd00326">
    <property type="entry name" value="alpha_CA"/>
    <property type="match status" value="1"/>
</dbReference>
<evidence type="ECO:0000256" key="2">
    <source>
        <dbReference type="ARBA" id="ARBA00004613"/>
    </source>
</evidence>
<evidence type="ECO:0000313" key="13">
    <source>
        <dbReference type="Proteomes" id="UP000683360"/>
    </source>
</evidence>
<evidence type="ECO:0000256" key="8">
    <source>
        <dbReference type="ARBA" id="ARBA00023239"/>
    </source>
</evidence>
<evidence type="ECO:0000259" key="11">
    <source>
        <dbReference type="PROSITE" id="PS51144"/>
    </source>
</evidence>
<comment type="subcellular location">
    <subcellularLocation>
        <location evidence="2">Secreted</location>
    </subcellularLocation>
</comment>
<dbReference type="EC" id="4.2.1.1" evidence="4 10"/>
<dbReference type="Gene3D" id="3.10.200.10">
    <property type="entry name" value="Alpha carbonic anhydrase"/>
    <property type="match status" value="1"/>
</dbReference>
<dbReference type="PANTHER" id="PTHR18952:SF265">
    <property type="entry name" value="CARBONIC ANHYDRASE"/>
    <property type="match status" value="1"/>
</dbReference>
<proteinExistence type="inferred from homology"/>
<evidence type="ECO:0000256" key="4">
    <source>
        <dbReference type="ARBA" id="ARBA00012925"/>
    </source>
</evidence>
<dbReference type="GO" id="GO:0004089">
    <property type="term" value="F:carbonate dehydratase activity"/>
    <property type="evidence" value="ECO:0007669"/>
    <property type="project" value="UniProtKB-UniRule"/>
</dbReference>
<evidence type="ECO:0000256" key="1">
    <source>
        <dbReference type="ARBA" id="ARBA00002904"/>
    </source>
</evidence>
<name>A0A8S3QPC3_MYTED</name>
<dbReference type="PANTHER" id="PTHR18952">
    <property type="entry name" value="CARBONIC ANHYDRASE"/>
    <property type="match status" value="1"/>
</dbReference>
<keyword evidence="8 10" id="KW-0456">Lyase</keyword>
<evidence type="ECO:0000256" key="3">
    <source>
        <dbReference type="ARBA" id="ARBA00010718"/>
    </source>
</evidence>
<evidence type="ECO:0000256" key="7">
    <source>
        <dbReference type="ARBA" id="ARBA00022833"/>
    </source>
</evidence>
<evidence type="ECO:0000256" key="10">
    <source>
        <dbReference type="RuleBase" id="RU367011"/>
    </source>
</evidence>
<protein>
    <recommendedName>
        <fullName evidence="4 10">Carbonic anhydrase</fullName>
        <ecNumber evidence="4 10">4.2.1.1</ecNumber>
    </recommendedName>
</protein>
<comment type="similarity">
    <text evidence="3 10">Belongs to the alpha-carbonic anhydrase family.</text>
</comment>
<dbReference type="PROSITE" id="PS00162">
    <property type="entry name" value="ALPHA_CA_1"/>
    <property type="match status" value="1"/>
</dbReference>
<dbReference type="AlphaFoldDB" id="A0A8S3QPC3"/>
<feature type="chain" id="PRO_5035961911" description="Carbonic anhydrase" evidence="10">
    <location>
        <begin position="18"/>
        <end position="267"/>
    </location>
</feature>
<dbReference type="GO" id="GO:0008270">
    <property type="term" value="F:zinc ion binding"/>
    <property type="evidence" value="ECO:0007669"/>
    <property type="project" value="UniProtKB-UniRule"/>
</dbReference>
<evidence type="ECO:0000313" key="12">
    <source>
        <dbReference type="EMBL" id="CAG2196333.1"/>
    </source>
</evidence>
<accession>A0A8S3QPC3</accession>
<dbReference type="InterPro" id="IPR018338">
    <property type="entry name" value="Carbonic_anhydrase_a-class_CS"/>
</dbReference>